<name>A0AAT9LAC8_9FIRM</name>
<dbReference type="InterPro" id="IPR036707">
    <property type="entry name" value="MinE_sf"/>
</dbReference>
<comment type="function">
    <text evidence="2 3">Prevents the cell division inhibition by proteins MinC and MinD at internal division sites while permitting inhibition at polar sites. This ensures cell division at the proper site by restricting the formation of a division septum at the midpoint of the long axis of the cell.</text>
</comment>
<dbReference type="NCBIfam" id="TIGR01215">
    <property type="entry name" value="minE"/>
    <property type="match status" value="1"/>
</dbReference>
<accession>A0AAT9LAC8</accession>
<dbReference type="InterPro" id="IPR005527">
    <property type="entry name" value="MinE"/>
</dbReference>
<dbReference type="Pfam" id="PF03776">
    <property type="entry name" value="MinE"/>
    <property type="match status" value="1"/>
</dbReference>
<proteinExistence type="inferred from homology"/>
<dbReference type="AlphaFoldDB" id="A0AAT9LAC8"/>
<dbReference type="GO" id="GO:0051301">
    <property type="term" value="P:cell division"/>
    <property type="evidence" value="ECO:0007669"/>
    <property type="project" value="UniProtKB-KW"/>
</dbReference>
<dbReference type="EMBL" id="CP062796">
    <property type="protein sequence ID" value="QUL98020.1"/>
    <property type="molecule type" value="Genomic_DNA"/>
</dbReference>
<dbReference type="HAMAP" id="MF_00262">
    <property type="entry name" value="MinE"/>
    <property type="match status" value="1"/>
</dbReference>
<dbReference type="Gene3D" id="3.30.1070.10">
    <property type="entry name" value="Cell division topological specificity factor MinE"/>
    <property type="match status" value="1"/>
</dbReference>
<evidence type="ECO:0000313" key="4">
    <source>
        <dbReference type="EMBL" id="QUL98020.1"/>
    </source>
</evidence>
<sequence length="88" mass="9985">MLGLFGKKEQQSKEVAKERLRLVLMQDRLSLAPHTMEQMKDAVIVAISRFVEIDPHGIELSWKDSERKRALVASIPVISVKRGASRDD</sequence>
<dbReference type="SUPFAM" id="SSF55229">
    <property type="entry name" value="Cell division protein MinE topological specificity domain"/>
    <property type="match status" value="1"/>
</dbReference>
<dbReference type="GO" id="GO:0032955">
    <property type="term" value="P:regulation of division septum assembly"/>
    <property type="evidence" value="ECO:0007669"/>
    <property type="project" value="InterPro"/>
</dbReference>
<comment type="similarity">
    <text evidence="1 3">Belongs to the MinE family.</text>
</comment>
<organism evidence="4">
    <name type="scientific">Candidatus Fermentithermobacillus carboniphilus</name>
    <dbReference type="NCBI Taxonomy" id="3085328"/>
    <lineage>
        <taxon>Bacteria</taxon>
        <taxon>Bacillati</taxon>
        <taxon>Bacillota</taxon>
        <taxon>Candidatus Fermentithermobacillia</taxon>
        <taxon>Candidatus Fermentithermobacillales</taxon>
        <taxon>Candidatus Fermentithermobacillaceae</taxon>
        <taxon>Candidatus Fermentithermobacillus</taxon>
    </lineage>
</organism>
<protein>
    <recommendedName>
        <fullName evidence="3">Cell division topological specificity factor</fullName>
    </recommendedName>
</protein>
<reference evidence="4" key="1">
    <citation type="submission" date="2020-10" db="EMBL/GenBank/DDBJ databases">
        <authorList>
            <person name="Kadnikov V."/>
            <person name="Beletsky A.V."/>
            <person name="Mardanov A.V."/>
            <person name="Karnachuk O.V."/>
            <person name="Ravin N.V."/>
        </authorList>
    </citation>
    <scope>NUCLEOTIDE SEQUENCE</scope>
    <source>
        <strain evidence="4">Bu02</strain>
    </source>
</reference>
<reference evidence="4" key="2">
    <citation type="journal article" date="2023" name="Biology">
        <title>Prokaryotic Life Associated with Coal-Fire Gas Vents Revealed by Metagenomics.</title>
        <authorList>
            <person name="Kadnikov V.V."/>
            <person name="Mardanov A.V."/>
            <person name="Beletsky A.V."/>
            <person name="Karnachuk O.V."/>
            <person name="Ravin N.V."/>
        </authorList>
    </citation>
    <scope>NUCLEOTIDE SEQUENCE</scope>
    <source>
        <strain evidence="4">Bu02</strain>
    </source>
</reference>
<keyword evidence="3" id="KW-0131">Cell cycle</keyword>
<gene>
    <name evidence="3 4" type="primary">minE</name>
    <name evidence="4" type="ORF">IMF26_08095</name>
</gene>
<evidence type="ECO:0000256" key="2">
    <source>
        <dbReference type="ARBA" id="ARBA00025265"/>
    </source>
</evidence>
<dbReference type="KEGG" id="fcz:IMF26_08095"/>
<evidence type="ECO:0000256" key="1">
    <source>
        <dbReference type="ARBA" id="ARBA00008168"/>
    </source>
</evidence>
<keyword evidence="3 4" id="KW-0132">Cell division</keyword>
<evidence type="ECO:0000256" key="3">
    <source>
        <dbReference type="HAMAP-Rule" id="MF_00262"/>
    </source>
</evidence>